<dbReference type="AlphaFoldDB" id="A0AAD4N1S6"/>
<feature type="transmembrane region" description="Helical" evidence="6">
    <location>
        <begin position="128"/>
        <end position="146"/>
    </location>
</feature>
<dbReference type="Pfam" id="PF02118">
    <property type="entry name" value="Srg"/>
    <property type="match status" value="1"/>
</dbReference>
<dbReference type="GO" id="GO:0016020">
    <property type="term" value="C:membrane"/>
    <property type="evidence" value="ECO:0007669"/>
    <property type="project" value="UniProtKB-SubCell"/>
</dbReference>
<dbReference type="EMBL" id="JAKKPZ010000034">
    <property type="protein sequence ID" value="KAI1708695.1"/>
    <property type="molecule type" value="Genomic_DNA"/>
</dbReference>
<evidence type="ECO:0000256" key="6">
    <source>
        <dbReference type="RuleBase" id="RU280813"/>
    </source>
</evidence>
<evidence type="ECO:0000256" key="3">
    <source>
        <dbReference type="ARBA" id="ARBA00022692"/>
    </source>
</evidence>
<proteinExistence type="inferred from homology"/>
<dbReference type="Gene3D" id="1.20.1070.10">
    <property type="entry name" value="Rhodopsin 7-helix transmembrane proteins"/>
    <property type="match status" value="1"/>
</dbReference>
<protein>
    <recommendedName>
        <fullName evidence="6">Serpentine receptor class gamma</fullName>
    </recommendedName>
</protein>
<name>A0AAD4N1S6_9BILA</name>
<comment type="caution">
    <text evidence="7">The sequence shown here is derived from an EMBL/GenBank/DDBJ whole genome shotgun (WGS) entry which is preliminary data.</text>
</comment>
<feature type="transmembrane region" description="Helical" evidence="6">
    <location>
        <begin position="74"/>
        <end position="97"/>
    </location>
</feature>
<dbReference type="PANTHER" id="PTHR31552">
    <property type="entry name" value="SERPENTINE RECEPTOR CLASS GAMMA"/>
    <property type="match status" value="1"/>
</dbReference>
<feature type="transmembrane region" description="Helical" evidence="6">
    <location>
        <begin position="179"/>
        <end position="205"/>
    </location>
</feature>
<sequence>MASTIAQYSFPPFLISLIIGIPSIFLYTIEVIILLVYRRSFQSSVFHLFIVRFISNFINYFCSFFYVRFGRVGLFFDFFDSLPSFVLGITFFVTYYSFHVDNFSTLFILLNRLTLILVPLKHNTIWKYLFPISILTIFLAPLSYTYQTLGYDFYVRHQGDNRTFTTDFRKEEGKTYIRSVYLCAISAVAFCVICGLLNIITVILYSRNNRKFKLSGVTKNFSKKREEHKMESRLTMYAIITFVAQLFIAIYYILKYWSGGVPERDNIFLATCAQYGWVNDLCTIVIPAVCLIWASSNVRDKLLTVLWIRGTVMEELFTKKSSQAETQHKIVVVTWRNLYNNSLD</sequence>
<keyword evidence="4 6" id="KW-1133">Transmembrane helix</keyword>
<feature type="transmembrane region" description="Helical" evidence="6">
    <location>
        <begin position="49"/>
        <end position="67"/>
    </location>
</feature>
<dbReference type="GO" id="GO:0004888">
    <property type="term" value="F:transmembrane signaling receptor activity"/>
    <property type="evidence" value="ECO:0007669"/>
    <property type="project" value="InterPro"/>
</dbReference>
<feature type="transmembrane region" description="Helical" evidence="6">
    <location>
        <begin position="12"/>
        <end position="37"/>
    </location>
</feature>
<accession>A0AAD4N1S6</accession>
<evidence type="ECO:0000313" key="7">
    <source>
        <dbReference type="EMBL" id="KAI1708695.1"/>
    </source>
</evidence>
<comment type="subcellular location">
    <subcellularLocation>
        <location evidence="1">Membrane</location>
        <topology evidence="1">Multi-pass membrane protein</topology>
    </subcellularLocation>
</comment>
<dbReference type="InterPro" id="IPR000609">
    <property type="entry name" value="7TM_GPCR_serpentine_rcpt_Srg"/>
</dbReference>
<evidence type="ECO:0000256" key="5">
    <source>
        <dbReference type="ARBA" id="ARBA00023136"/>
    </source>
</evidence>
<dbReference type="PANTHER" id="PTHR31552:SF8">
    <property type="entry name" value="SERPENTINE RECEPTOR CLASS GAMMA"/>
    <property type="match status" value="1"/>
</dbReference>
<dbReference type="Proteomes" id="UP001201812">
    <property type="component" value="Unassembled WGS sequence"/>
</dbReference>
<reference evidence="7" key="1">
    <citation type="submission" date="2022-01" db="EMBL/GenBank/DDBJ databases">
        <title>Genome Sequence Resource for Two Populations of Ditylenchus destructor, the Migratory Endoparasitic Phytonematode.</title>
        <authorList>
            <person name="Zhang H."/>
            <person name="Lin R."/>
            <person name="Xie B."/>
        </authorList>
    </citation>
    <scope>NUCLEOTIDE SEQUENCE</scope>
    <source>
        <strain evidence="7">BazhouSP</strain>
    </source>
</reference>
<keyword evidence="3 6" id="KW-0812">Transmembrane</keyword>
<evidence type="ECO:0000256" key="1">
    <source>
        <dbReference type="ARBA" id="ARBA00004141"/>
    </source>
</evidence>
<organism evidence="7 8">
    <name type="scientific">Ditylenchus destructor</name>
    <dbReference type="NCBI Taxonomy" id="166010"/>
    <lineage>
        <taxon>Eukaryota</taxon>
        <taxon>Metazoa</taxon>
        <taxon>Ecdysozoa</taxon>
        <taxon>Nematoda</taxon>
        <taxon>Chromadorea</taxon>
        <taxon>Rhabditida</taxon>
        <taxon>Tylenchina</taxon>
        <taxon>Tylenchomorpha</taxon>
        <taxon>Sphaerularioidea</taxon>
        <taxon>Anguinidae</taxon>
        <taxon>Anguininae</taxon>
        <taxon>Ditylenchus</taxon>
    </lineage>
</organism>
<evidence type="ECO:0000256" key="4">
    <source>
        <dbReference type="ARBA" id="ARBA00022989"/>
    </source>
</evidence>
<comment type="similarity">
    <text evidence="2 6">Belongs to the nematode receptor-like protein srg family.</text>
</comment>
<keyword evidence="8" id="KW-1185">Reference proteome</keyword>
<dbReference type="GO" id="GO:0007606">
    <property type="term" value="P:sensory perception of chemical stimulus"/>
    <property type="evidence" value="ECO:0007669"/>
    <property type="project" value="UniProtKB-UniRule"/>
</dbReference>
<evidence type="ECO:0000256" key="2">
    <source>
        <dbReference type="ARBA" id="ARBA00005692"/>
    </source>
</evidence>
<keyword evidence="5 6" id="KW-0472">Membrane</keyword>
<feature type="transmembrane region" description="Helical" evidence="6">
    <location>
        <begin position="234"/>
        <end position="254"/>
    </location>
</feature>
<evidence type="ECO:0000313" key="8">
    <source>
        <dbReference type="Proteomes" id="UP001201812"/>
    </source>
</evidence>
<feature type="transmembrane region" description="Helical" evidence="6">
    <location>
        <begin position="274"/>
        <end position="294"/>
    </location>
</feature>
<gene>
    <name evidence="7" type="ORF">DdX_11774</name>
</gene>